<evidence type="ECO:0000256" key="1">
    <source>
        <dbReference type="SAM" id="Phobius"/>
    </source>
</evidence>
<dbReference type="PANTHER" id="PTHR40031:SF1">
    <property type="entry name" value="MEMBRANE-BOUND METAL-DEPENDENT HYDROLASE"/>
    <property type="match status" value="1"/>
</dbReference>
<keyword evidence="1" id="KW-1133">Transmembrane helix</keyword>
<dbReference type="PANTHER" id="PTHR40031">
    <property type="entry name" value="HYPOTHETICAL MEMBRANE SPANNING PROTEIN"/>
    <property type="match status" value="1"/>
</dbReference>
<dbReference type="EMBL" id="NFZW01000016">
    <property type="protein sequence ID" value="RFA34361.1"/>
    <property type="molecule type" value="Genomic_DNA"/>
</dbReference>
<feature type="transmembrane region" description="Helical" evidence="1">
    <location>
        <begin position="86"/>
        <end position="106"/>
    </location>
</feature>
<feature type="transmembrane region" description="Helical" evidence="1">
    <location>
        <begin position="126"/>
        <end position="145"/>
    </location>
</feature>
<proteinExistence type="predicted"/>
<evidence type="ECO:0008006" key="4">
    <source>
        <dbReference type="Google" id="ProtNLM"/>
    </source>
</evidence>
<protein>
    <recommendedName>
        <fullName evidence="4">Hydrolase</fullName>
    </recommendedName>
</protein>
<feature type="transmembrane region" description="Helical" evidence="1">
    <location>
        <begin position="157"/>
        <end position="178"/>
    </location>
</feature>
<dbReference type="Proteomes" id="UP000256763">
    <property type="component" value="Unassembled WGS sequence"/>
</dbReference>
<name>A0A3E0WQC3_9GAMM</name>
<keyword evidence="1" id="KW-0812">Transmembrane</keyword>
<reference evidence="3" key="1">
    <citation type="submission" date="2017-05" db="EMBL/GenBank/DDBJ databases">
        <authorList>
            <person name="Sharma S."/>
            <person name="Sidhu C."/>
            <person name="Pinnaka A.K."/>
        </authorList>
    </citation>
    <scope>NUCLEOTIDE SEQUENCE [LARGE SCALE GENOMIC DNA]</scope>
    <source>
        <strain evidence="3">AK93</strain>
    </source>
</reference>
<organism evidence="2 3">
    <name type="scientific">Alkalilimnicola ehrlichii</name>
    <dbReference type="NCBI Taxonomy" id="351052"/>
    <lineage>
        <taxon>Bacteria</taxon>
        <taxon>Pseudomonadati</taxon>
        <taxon>Pseudomonadota</taxon>
        <taxon>Gammaproteobacteria</taxon>
        <taxon>Chromatiales</taxon>
        <taxon>Ectothiorhodospiraceae</taxon>
        <taxon>Alkalilimnicola</taxon>
    </lineage>
</organism>
<evidence type="ECO:0000313" key="2">
    <source>
        <dbReference type="EMBL" id="RFA34361.1"/>
    </source>
</evidence>
<dbReference type="InterPro" id="IPR053170">
    <property type="entry name" value="Transcription_regulator"/>
</dbReference>
<evidence type="ECO:0000313" key="3">
    <source>
        <dbReference type="Proteomes" id="UP000256763"/>
    </source>
</evidence>
<dbReference type="OrthoDB" id="9781927at2"/>
<accession>A0A3E0WQC3</accession>
<comment type="caution">
    <text evidence="2">The sequence shown here is derived from an EMBL/GenBank/DDBJ whole genome shotgun (WGS) entry which is preliminary data.</text>
</comment>
<dbReference type="RefSeq" id="WP_116302954.1">
    <property type="nucleotide sequence ID" value="NZ_NFZV01000016.1"/>
</dbReference>
<dbReference type="Pfam" id="PF04307">
    <property type="entry name" value="YdjM"/>
    <property type="match status" value="1"/>
</dbReference>
<sequence>MDTLTHIAFGATLGGLMLRRQAGWKAFAYGAALANLPDIDAVMHGETVGYLLIHRGITHSLFFQALAVPIIVALILALHRDQRPHWLRWSLFAWLAMATHSLMDAMNPYGAQLLAPFSDQAISFNLLYVVDPIFTIPLLLGLWAAWRWRPKRAQTMLAAGLLVSMTYLTFAATAKWHVQGVVEAELARQNKPVDAVLVMPMPFTTLLWRALAVDEQAYYEGYYSLVDGSAEVSFSRNDNQPDLLEPLMDHLPVQQLKRFAQGFYHVEVAGEKIVIRDLRLGQGSYYPVSFVVGQVQADMIEPVPDRRFHEPLPSGELSWLWQRIWREQPPA</sequence>
<dbReference type="AlphaFoldDB" id="A0A3E0WQC3"/>
<feature type="transmembrane region" description="Helical" evidence="1">
    <location>
        <begin position="61"/>
        <end position="79"/>
    </location>
</feature>
<gene>
    <name evidence="2" type="ORF">CAL65_15040</name>
</gene>
<dbReference type="InterPro" id="IPR007404">
    <property type="entry name" value="YdjM-like"/>
</dbReference>
<keyword evidence="3" id="KW-1185">Reference proteome</keyword>
<keyword evidence="1" id="KW-0472">Membrane</keyword>